<dbReference type="Pfam" id="PF01467">
    <property type="entry name" value="CTP_transf_like"/>
    <property type="match status" value="1"/>
</dbReference>
<dbReference type="UniPathway" id="UPA00253">
    <property type="reaction ID" value="UER00332"/>
</dbReference>
<feature type="region of interest" description="Disordered" evidence="12">
    <location>
        <begin position="147"/>
        <end position="166"/>
    </location>
</feature>
<keyword evidence="4 11" id="KW-0662">Pyridine nucleotide biosynthesis</keyword>
<keyword evidence="7 11" id="KW-0547">Nucleotide-binding</keyword>
<evidence type="ECO:0000313" key="14">
    <source>
        <dbReference type="EMBL" id="CUB06785.1"/>
    </source>
</evidence>
<dbReference type="OrthoDB" id="5288745at2"/>
<comment type="catalytic activity">
    <reaction evidence="10 11">
        <text>nicotinate beta-D-ribonucleotide + ATP + H(+) = deamido-NAD(+) + diphosphate</text>
        <dbReference type="Rhea" id="RHEA:22860"/>
        <dbReference type="ChEBI" id="CHEBI:15378"/>
        <dbReference type="ChEBI" id="CHEBI:30616"/>
        <dbReference type="ChEBI" id="CHEBI:33019"/>
        <dbReference type="ChEBI" id="CHEBI:57502"/>
        <dbReference type="ChEBI" id="CHEBI:58437"/>
        <dbReference type="EC" id="2.7.7.18"/>
    </reaction>
</comment>
<evidence type="ECO:0000256" key="12">
    <source>
        <dbReference type="SAM" id="MobiDB-lite"/>
    </source>
</evidence>
<dbReference type="EC" id="2.7.7.18" evidence="11"/>
<keyword evidence="6 11" id="KW-0548">Nucleotidyltransferase</keyword>
<evidence type="ECO:0000256" key="4">
    <source>
        <dbReference type="ARBA" id="ARBA00022642"/>
    </source>
</evidence>
<evidence type="ECO:0000256" key="5">
    <source>
        <dbReference type="ARBA" id="ARBA00022679"/>
    </source>
</evidence>
<comment type="function">
    <text evidence="1 11">Catalyzes the reversible adenylation of nicotinate mononucleotide (NaMN) to nicotinic acid adenine dinucleotide (NaAD).</text>
</comment>
<organism evidence="14 15">
    <name type="scientific">Tepidiphilus thermophilus</name>
    <dbReference type="NCBI Taxonomy" id="876478"/>
    <lineage>
        <taxon>Bacteria</taxon>
        <taxon>Pseudomonadati</taxon>
        <taxon>Pseudomonadota</taxon>
        <taxon>Hydrogenophilia</taxon>
        <taxon>Hydrogenophilales</taxon>
        <taxon>Hydrogenophilaceae</taxon>
        <taxon>Tepidiphilus</taxon>
    </lineage>
</organism>
<evidence type="ECO:0000313" key="15">
    <source>
        <dbReference type="Proteomes" id="UP000182108"/>
    </source>
</evidence>
<dbReference type="RefSeq" id="WP_055423247.1">
    <property type="nucleotide sequence ID" value="NZ_CYHH01000004.1"/>
</dbReference>
<dbReference type="GO" id="GO:0005524">
    <property type="term" value="F:ATP binding"/>
    <property type="evidence" value="ECO:0007669"/>
    <property type="project" value="UniProtKB-KW"/>
</dbReference>
<evidence type="ECO:0000256" key="6">
    <source>
        <dbReference type="ARBA" id="ARBA00022695"/>
    </source>
</evidence>
<evidence type="ECO:0000256" key="1">
    <source>
        <dbReference type="ARBA" id="ARBA00002324"/>
    </source>
</evidence>
<dbReference type="AlphaFoldDB" id="A0A0K6IUK4"/>
<reference evidence="15" key="1">
    <citation type="submission" date="2015-08" db="EMBL/GenBank/DDBJ databases">
        <authorList>
            <person name="Babu N.S."/>
            <person name="Beckwith C.J."/>
            <person name="Beseler K.G."/>
            <person name="Brison A."/>
            <person name="Carone J.V."/>
            <person name="Caskin T.P."/>
            <person name="Diamond M."/>
            <person name="Durham M.E."/>
            <person name="Foxe J.M."/>
            <person name="Go M."/>
            <person name="Henderson B.A."/>
            <person name="Jones I.B."/>
            <person name="McGettigan J.A."/>
            <person name="Micheletti S.J."/>
            <person name="Nasrallah M.E."/>
            <person name="Ortiz D."/>
            <person name="Piller C.R."/>
            <person name="Privatt S.R."/>
            <person name="Schneider S.L."/>
            <person name="Sharp S."/>
            <person name="Smith T.C."/>
            <person name="Stanton J.D."/>
            <person name="Ullery H.E."/>
            <person name="Wilson R.J."/>
            <person name="Serrano M.G."/>
            <person name="Buck G."/>
            <person name="Lee V."/>
            <person name="Wang Y."/>
            <person name="Carvalho R."/>
            <person name="Voegtly L."/>
            <person name="Shi R."/>
            <person name="Duckworth R."/>
            <person name="Johnson A."/>
            <person name="Loviza R."/>
            <person name="Walstead R."/>
            <person name="Shah Z."/>
            <person name="Kiflezghi M."/>
            <person name="Wade K."/>
            <person name="Ball S.L."/>
            <person name="Bradley K.W."/>
            <person name="Asai D.J."/>
            <person name="Bowman C.A."/>
            <person name="Russell D.A."/>
            <person name="Pope W.H."/>
            <person name="Jacobs-Sera D."/>
            <person name="Hendrix R.W."/>
            <person name="Hatfull G.F."/>
        </authorList>
    </citation>
    <scope>NUCLEOTIDE SEQUENCE [LARGE SCALE GENOMIC DNA]</scope>
    <source>
        <strain evidence="15">JCM 19170</strain>
    </source>
</reference>
<evidence type="ECO:0000256" key="9">
    <source>
        <dbReference type="ARBA" id="ARBA00023027"/>
    </source>
</evidence>
<feature type="domain" description="Cytidyltransferase-like" evidence="13">
    <location>
        <begin position="15"/>
        <end position="209"/>
    </location>
</feature>
<dbReference type="InterPro" id="IPR014729">
    <property type="entry name" value="Rossmann-like_a/b/a_fold"/>
</dbReference>
<keyword evidence="8 11" id="KW-0067">ATP-binding</keyword>
<evidence type="ECO:0000256" key="10">
    <source>
        <dbReference type="ARBA" id="ARBA00048721"/>
    </source>
</evidence>
<evidence type="ECO:0000259" key="13">
    <source>
        <dbReference type="Pfam" id="PF01467"/>
    </source>
</evidence>
<dbReference type="CDD" id="cd02165">
    <property type="entry name" value="NMNAT"/>
    <property type="match status" value="1"/>
</dbReference>
<comment type="similarity">
    <text evidence="3 11">Belongs to the NadD family.</text>
</comment>
<dbReference type="GO" id="GO:0009435">
    <property type="term" value="P:NAD+ biosynthetic process"/>
    <property type="evidence" value="ECO:0007669"/>
    <property type="project" value="UniProtKB-UniRule"/>
</dbReference>
<dbReference type="EMBL" id="CYHH01000004">
    <property type="protein sequence ID" value="CUB06785.1"/>
    <property type="molecule type" value="Genomic_DNA"/>
</dbReference>
<name>A0A0K6IUK4_9PROT</name>
<dbReference type="PANTHER" id="PTHR39321">
    <property type="entry name" value="NICOTINATE-NUCLEOTIDE ADENYLYLTRANSFERASE-RELATED"/>
    <property type="match status" value="1"/>
</dbReference>
<keyword evidence="5 11" id="KW-0808">Transferase</keyword>
<dbReference type="GO" id="GO:0004515">
    <property type="term" value="F:nicotinate-nucleotide adenylyltransferase activity"/>
    <property type="evidence" value="ECO:0007669"/>
    <property type="project" value="UniProtKB-UniRule"/>
</dbReference>
<dbReference type="PANTHER" id="PTHR39321:SF3">
    <property type="entry name" value="PHOSPHOPANTETHEINE ADENYLYLTRANSFERASE"/>
    <property type="match status" value="1"/>
</dbReference>
<evidence type="ECO:0000256" key="11">
    <source>
        <dbReference type="HAMAP-Rule" id="MF_00244"/>
    </source>
</evidence>
<evidence type="ECO:0000256" key="2">
    <source>
        <dbReference type="ARBA" id="ARBA00005019"/>
    </source>
</evidence>
<evidence type="ECO:0000256" key="7">
    <source>
        <dbReference type="ARBA" id="ARBA00022741"/>
    </source>
</evidence>
<dbReference type="NCBIfam" id="NF000840">
    <property type="entry name" value="PRK00071.1-3"/>
    <property type="match status" value="1"/>
</dbReference>
<dbReference type="Proteomes" id="UP000182108">
    <property type="component" value="Unassembled WGS sequence"/>
</dbReference>
<evidence type="ECO:0000256" key="8">
    <source>
        <dbReference type="ARBA" id="ARBA00022840"/>
    </source>
</evidence>
<keyword evidence="15" id="KW-1185">Reference proteome</keyword>
<evidence type="ECO:0000256" key="3">
    <source>
        <dbReference type="ARBA" id="ARBA00009014"/>
    </source>
</evidence>
<comment type="pathway">
    <text evidence="2 11">Cofactor biosynthesis; NAD(+) biosynthesis; deamido-NAD(+) from nicotinate D-ribonucleotide: step 1/1.</text>
</comment>
<sequence length="242" mass="26531">MSSAPANAPLRPIGVLGGTFDPIHYGHLRLAEEAREALALERVLFIPAGDPPHRPAPGTPAAHRLGMVRCALRGHAAFRADDLELRRGGKSYTVTTLETLRRRYGPHRPLVLILGADAFFGLPSWHQWQRLFELAHLLVAMRPDFPPPWGSEPPEDDPPEPGAGLPPALQEVLAVRRAPKLAHLAETPAGLVGFFRNTPLAISATSIRRLLHEGRSARYLLPEAVLRYIATHSLYQGDSLIP</sequence>
<dbReference type="InterPro" id="IPR005248">
    <property type="entry name" value="NadD/NMNAT"/>
</dbReference>
<accession>A0A0K6IUK4</accession>
<dbReference type="InterPro" id="IPR004821">
    <property type="entry name" value="Cyt_trans-like"/>
</dbReference>
<proteinExistence type="inferred from homology"/>
<protein>
    <recommendedName>
        <fullName evidence="11">Probable nicotinate-nucleotide adenylyltransferase</fullName>
        <ecNumber evidence="11">2.7.7.18</ecNumber>
    </recommendedName>
    <alternativeName>
        <fullName evidence="11">Deamido-NAD(+) diphosphorylase</fullName>
    </alternativeName>
    <alternativeName>
        <fullName evidence="11">Deamido-NAD(+) pyrophosphorylase</fullName>
    </alternativeName>
    <alternativeName>
        <fullName evidence="11">Nicotinate mononucleotide adenylyltransferase</fullName>
        <shortName evidence="11">NaMN adenylyltransferase</shortName>
    </alternativeName>
</protein>
<keyword evidence="9 11" id="KW-0520">NAD</keyword>
<dbReference type="HAMAP" id="MF_00244">
    <property type="entry name" value="NaMN_adenylyltr"/>
    <property type="match status" value="1"/>
</dbReference>
<dbReference type="SUPFAM" id="SSF52374">
    <property type="entry name" value="Nucleotidylyl transferase"/>
    <property type="match status" value="1"/>
</dbReference>
<gene>
    <name evidence="11" type="primary">nadD</name>
    <name evidence="14" type="ORF">Ga0061068_10443</name>
</gene>
<dbReference type="NCBIfam" id="TIGR00482">
    <property type="entry name" value="nicotinate (nicotinamide) nucleotide adenylyltransferase"/>
    <property type="match status" value="1"/>
</dbReference>
<dbReference type="NCBIfam" id="TIGR00125">
    <property type="entry name" value="cyt_tran_rel"/>
    <property type="match status" value="1"/>
</dbReference>
<dbReference type="Gene3D" id="3.40.50.620">
    <property type="entry name" value="HUPs"/>
    <property type="match status" value="1"/>
</dbReference>
<dbReference type="NCBIfam" id="NF000839">
    <property type="entry name" value="PRK00071.1-1"/>
    <property type="match status" value="1"/>
</dbReference>